<comment type="cofactor">
    <cofactor evidence="1 9">
        <name>Mg(2+)</name>
        <dbReference type="ChEBI" id="CHEBI:18420"/>
    </cofactor>
</comment>
<keyword evidence="7 9" id="KW-0460">Magnesium</keyword>
<evidence type="ECO:0000313" key="13">
    <source>
        <dbReference type="Proteomes" id="UP001215549"/>
    </source>
</evidence>
<dbReference type="GO" id="GO:0016787">
    <property type="term" value="F:hydrolase activity"/>
    <property type="evidence" value="ECO:0007669"/>
    <property type="project" value="UniProtKB-KW"/>
</dbReference>
<dbReference type="Pfam" id="PF09827">
    <property type="entry name" value="CRISPR_Cas2"/>
    <property type="match status" value="1"/>
</dbReference>
<accession>A0AA45W4M1</accession>
<dbReference type="Proteomes" id="UP001215549">
    <property type="component" value="Chromosome"/>
</dbReference>
<evidence type="ECO:0000313" key="12">
    <source>
        <dbReference type="Proteomes" id="UP000186216"/>
    </source>
</evidence>
<dbReference type="AlphaFoldDB" id="A0AA45W4M1"/>
<dbReference type="InterPro" id="IPR021127">
    <property type="entry name" value="CRISPR_associated_Cas2"/>
</dbReference>
<comment type="similarity">
    <text evidence="2 9">Belongs to the CRISPR-associated endoribonuclease Cas2 protein family.</text>
</comment>
<evidence type="ECO:0000256" key="3">
    <source>
        <dbReference type="ARBA" id="ARBA00022722"/>
    </source>
</evidence>
<comment type="subunit">
    <text evidence="9">Homodimer, forms a heterotetramer with a Cas1 homodimer.</text>
</comment>
<reference evidence="10 12" key="1">
    <citation type="submission" date="2017-01" db="EMBL/GenBank/DDBJ databases">
        <authorList>
            <person name="Varghese N."/>
            <person name="Submissions S."/>
        </authorList>
    </citation>
    <scope>NUCLEOTIDE SEQUENCE [LARGE SCALE GENOMIC DNA]</scope>
    <source>
        <strain evidence="10 12">DSM 18447</strain>
    </source>
</reference>
<evidence type="ECO:0000256" key="9">
    <source>
        <dbReference type="HAMAP-Rule" id="MF_01471"/>
    </source>
</evidence>
<protein>
    <recommendedName>
        <fullName evidence="9">CRISPR-associated endoribonuclease Cas2</fullName>
        <ecNumber evidence="9">3.1.-.-</ecNumber>
    </recommendedName>
</protein>
<proteinExistence type="inferred from homology"/>
<dbReference type="HAMAP" id="MF_01471">
    <property type="entry name" value="Cas2"/>
    <property type="match status" value="1"/>
</dbReference>
<dbReference type="GO" id="GO:0043571">
    <property type="term" value="P:maintenance of CRISPR repeat elements"/>
    <property type="evidence" value="ECO:0007669"/>
    <property type="project" value="UniProtKB-UniRule"/>
</dbReference>
<dbReference type="GO" id="GO:0046872">
    <property type="term" value="F:metal ion binding"/>
    <property type="evidence" value="ECO:0007669"/>
    <property type="project" value="UniProtKB-UniRule"/>
</dbReference>
<evidence type="ECO:0000256" key="6">
    <source>
        <dbReference type="ARBA" id="ARBA00022801"/>
    </source>
</evidence>
<evidence type="ECO:0000256" key="1">
    <source>
        <dbReference type="ARBA" id="ARBA00001946"/>
    </source>
</evidence>
<dbReference type="EMBL" id="FTOU01000007">
    <property type="protein sequence ID" value="SIS86869.1"/>
    <property type="molecule type" value="Genomic_DNA"/>
</dbReference>
<keyword evidence="4 9" id="KW-0479">Metal-binding</keyword>
<keyword evidence="5 9" id="KW-0255">Endonuclease</keyword>
<dbReference type="Gene3D" id="3.30.70.240">
    <property type="match status" value="1"/>
</dbReference>
<evidence type="ECO:0000256" key="2">
    <source>
        <dbReference type="ARBA" id="ARBA00009959"/>
    </source>
</evidence>
<evidence type="ECO:0000256" key="8">
    <source>
        <dbReference type="ARBA" id="ARBA00023118"/>
    </source>
</evidence>
<keyword evidence="3 9" id="KW-0540">Nuclease</keyword>
<dbReference type="Proteomes" id="UP000186216">
    <property type="component" value="Unassembled WGS sequence"/>
</dbReference>
<keyword evidence="8 9" id="KW-0051">Antiviral defense</keyword>
<comment type="function">
    <text evidence="9">CRISPR (clustered regularly interspaced short palindromic repeat), is an adaptive immune system that provides protection against mobile genetic elements (viruses, transposable elements and conjugative plasmids). CRISPR clusters contain sequences complementary to antecedent mobile elements and target invading nucleic acids. CRISPR clusters are transcribed and processed into CRISPR RNA (crRNA). Functions as a ssRNA-specific endoribonuclease. Involved in the integration of spacer DNA into the CRISPR cassette.</text>
</comment>
<sequence>MPLYVISYDLRAPNKDYQPLWDEMDRLGGHKPLQSVYFLNVNTAKAATLREHLAKFIDDNDQLIVVPFDDRPAHQKANSGTNDWINSNL</sequence>
<gene>
    <name evidence="9" type="primary">cas2</name>
    <name evidence="11" type="ORF">JHX88_07560</name>
    <name evidence="10" type="ORF">SAMN05421772_10722</name>
</gene>
<evidence type="ECO:0000256" key="4">
    <source>
        <dbReference type="ARBA" id="ARBA00022723"/>
    </source>
</evidence>
<keyword evidence="6 9" id="KW-0378">Hydrolase</keyword>
<evidence type="ECO:0000256" key="7">
    <source>
        <dbReference type="ARBA" id="ARBA00022842"/>
    </source>
</evidence>
<feature type="binding site" evidence="9">
    <location>
        <position position="9"/>
    </location>
    <ligand>
        <name>Mg(2+)</name>
        <dbReference type="ChEBI" id="CHEBI:18420"/>
        <note>catalytic</note>
    </ligand>
</feature>
<dbReference type="GO" id="GO:0004521">
    <property type="term" value="F:RNA endonuclease activity"/>
    <property type="evidence" value="ECO:0007669"/>
    <property type="project" value="InterPro"/>
</dbReference>
<organism evidence="10 12">
    <name type="scientific">Paracoccus saliphilus</name>
    <dbReference type="NCBI Taxonomy" id="405559"/>
    <lineage>
        <taxon>Bacteria</taxon>
        <taxon>Pseudomonadati</taxon>
        <taxon>Pseudomonadota</taxon>
        <taxon>Alphaproteobacteria</taxon>
        <taxon>Rhodobacterales</taxon>
        <taxon>Paracoccaceae</taxon>
        <taxon>Paracoccus</taxon>
    </lineage>
</organism>
<reference evidence="11 13" key="2">
    <citation type="submission" date="2021-01" db="EMBL/GenBank/DDBJ databases">
        <title>Biogeographic distribution of Paracoccus.</title>
        <authorList>
            <person name="Hollensteiner J."/>
            <person name="Leineberger J."/>
            <person name="Brinkhoff T."/>
            <person name="Daniel R."/>
        </authorList>
    </citation>
    <scope>NUCLEOTIDE SEQUENCE [LARGE SCALE GENOMIC DNA]</scope>
    <source>
        <strain evidence="11 13">DSM 18447</strain>
    </source>
</reference>
<dbReference type="GO" id="GO:0051607">
    <property type="term" value="P:defense response to virus"/>
    <property type="evidence" value="ECO:0007669"/>
    <property type="project" value="UniProtKB-UniRule"/>
</dbReference>
<evidence type="ECO:0000313" key="11">
    <source>
        <dbReference type="EMBL" id="WCR04565.1"/>
    </source>
</evidence>
<dbReference type="EMBL" id="CP067140">
    <property type="protein sequence ID" value="WCR04565.1"/>
    <property type="molecule type" value="Genomic_DNA"/>
</dbReference>
<dbReference type="SUPFAM" id="SSF143430">
    <property type="entry name" value="TTP0101/SSO1404-like"/>
    <property type="match status" value="1"/>
</dbReference>
<name>A0AA45W4M1_9RHOB</name>
<dbReference type="InterPro" id="IPR019199">
    <property type="entry name" value="Virulence_VapD/CRISPR_Cas2"/>
</dbReference>
<dbReference type="EC" id="3.1.-.-" evidence="9"/>
<evidence type="ECO:0000256" key="5">
    <source>
        <dbReference type="ARBA" id="ARBA00022759"/>
    </source>
</evidence>
<evidence type="ECO:0000313" key="10">
    <source>
        <dbReference type="EMBL" id="SIS86869.1"/>
    </source>
</evidence>
<keyword evidence="13" id="KW-1185">Reference proteome</keyword>
<dbReference type="RefSeq" id="WP_076525964.1">
    <property type="nucleotide sequence ID" value="NZ_CP067140.1"/>
</dbReference>